<dbReference type="AlphaFoldDB" id="I1IIB6"/>
<dbReference type="GO" id="GO:0005764">
    <property type="term" value="C:lysosome"/>
    <property type="evidence" value="ECO:0000318"/>
    <property type="project" value="GO_Central"/>
</dbReference>
<keyword evidence="8" id="KW-1185">Reference proteome</keyword>
<dbReference type="EnsemblPlants" id="KQJ86682">
    <property type="protein sequence ID" value="KQJ86682"/>
    <property type="gene ID" value="BRADI_4g07130v3"/>
</dbReference>
<dbReference type="InterPro" id="IPR025660">
    <property type="entry name" value="Pept_his_AS"/>
</dbReference>
<organism evidence="7">
    <name type="scientific">Brachypodium distachyon</name>
    <name type="common">Purple false brome</name>
    <name type="synonym">Trachynia distachya</name>
    <dbReference type="NCBI Taxonomy" id="15368"/>
    <lineage>
        <taxon>Eukaryota</taxon>
        <taxon>Viridiplantae</taxon>
        <taxon>Streptophyta</taxon>
        <taxon>Embryophyta</taxon>
        <taxon>Tracheophyta</taxon>
        <taxon>Spermatophyta</taxon>
        <taxon>Magnoliopsida</taxon>
        <taxon>Liliopsida</taxon>
        <taxon>Poales</taxon>
        <taxon>Poaceae</taxon>
        <taxon>BOP clade</taxon>
        <taxon>Pooideae</taxon>
        <taxon>Stipodae</taxon>
        <taxon>Brachypodieae</taxon>
        <taxon>Brachypodium</taxon>
    </lineage>
</organism>
<dbReference type="PROSITE" id="PS00640">
    <property type="entry name" value="THIOL_PROTEASE_ASN"/>
    <property type="match status" value="1"/>
</dbReference>
<feature type="chain" id="PRO_5013982801" evidence="3">
    <location>
        <begin position="31"/>
        <end position="398"/>
    </location>
</feature>
<evidence type="ECO:0000259" key="5">
    <source>
        <dbReference type="SMART" id="SM00848"/>
    </source>
</evidence>
<evidence type="ECO:0000313" key="8">
    <source>
        <dbReference type="Proteomes" id="UP000008810"/>
    </source>
</evidence>
<evidence type="ECO:0000313" key="6">
    <source>
        <dbReference type="EMBL" id="KQJ86682.1"/>
    </source>
</evidence>
<keyword evidence="3" id="KW-0732">Signal</keyword>
<dbReference type="Proteomes" id="UP000008810">
    <property type="component" value="Chromosome 4"/>
</dbReference>
<dbReference type="InterPro" id="IPR000668">
    <property type="entry name" value="Peptidase_C1A_C"/>
</dbReference>
<dbReference type="SMART" id="SM00645">
    <property type="entry name" value="Pept_C1"/>
    <property type="match status" value="1"/>
</dbReference>
<dbReference type="PANTHER" id="PTHR12411">
    <property type="entry name" value="CYSTEINE PROTEASE FAMILY C1-RELATED"/>
    <property type="match status" value="1"/>
</dbReference>
<gene>
    <name evidence="7" type="primary">LOC100824220</name>
    <name evidence="6" type="ORF">BRADI_4g07130v3</name>
</gene>
<dbReference type="InterPro" id="IPR025661">
    <property type="entry name" value="Pept_asp_AS"/>
</dbReference>
<dbReference type="OMA" id="ITFSMSR"/>
<feature type="signal peptide" evidence="3">
    <location>
        <begin position="1"/>
        <end position="30"/>
    </location>
</feature>
<feature type="domain" description="Cathepsin propeptide inhibitor" evidence="5">
    <location>
        <begin position="62"/>
        <end position="122"/>
    </location>
</feature>
<proteinExistence type="inferred from homology"/>
<evidence type="ECO:0000256" key="1">
    <source>
        <dbReference type="ARBA" id="ARBA00008455"/>
    </source>
</evidence>
<dbReference type="KEGG" id="bdi:100824220"/>
<dbReference type="GO" id="GO:0051603">
    <property type="term" value="P:proteolysis involved in protein catabolic process"/>
    <property type="evidence" value="ECO:0000318"/>
    <property type="project" value="GO_Central"/>
</dbReference>
<dbReference type="InterPro" id="IPR039417">
    <property type="entry name" value="Peptidase_C1A_papain-like"/>
</dbReference>
<dbReference type="Gene3D" id="3.90.70.10">
    <property type="entry name" value="Cysteine proteinases"/>
    <property type="match status" value="1"/>
</dbReference>
<keyword evidence="2" id="KW-1015">Disulfide bond</keyword>
<dbReference type="FunFam" id="3.90.70.10:FF:000199">
    <property type="entry name" value="Cysteine proteinases superfamily protein"/>
    <property type="match status" value="1"/>
</dbReference>
<dbReference type="InterPro" id="IPR013201">
    <property type="entry name" value="Prot_inhib_I29"/>
</dbReference>
<dbReference type="GeneID" id="100824220"/>
<evidence type="ECO:0000256" key="2">
    <source>
        <dbReference type="ARBA" id="ARBA00023157"/>
    </source>
</evidence>
<reference evidence="6 7" key="1">
    <citation type="journal article" date="2010" name="Nature">
        <title>Genome sequencing and analysis of the model grass Brachypodium distachyon.</title>
        <authorList>
            <consortium name="International Brachypodium Initiative"/>
        </authorList>
    </citation>
    <scope>NUCLEOTIDE SEQUENCE [LARGE SCALE GENOMIC DNA]</scope>
    <source>
        <strain evidence="6 7">Bd21</strain>
    </source>
</reference>
<dbReference type="OrthoDB" id="10253408at2759"/>
<dbReference type="eggNOG" id="KOG1543">
    <property type="taxonomic scope" value="Eukaryota"/>
</dbReference>
<dbReference type="GO" id="GO:0005615">
    <property type="term" value="C:extracellular space"/>
    <property type="evidence" value="ECO:0000318"/>
    <property type="project" value="GO_Central"/>
</dbReference>
<dbReference type="GO" id="GO:0004197">
    <property type="term" value="F:cysteine-type endopeptidase activity"/>
    <property type="evidence" value="ECO:0000318"/>
    <property type="project" value="GO_Central"/>
</dbReference>
<reference evidence="6" key="2">
    <citation type="submission" date="2017-06" db="EMBL/GenBank/DDBJ databases">
        <title>WGS assembly of Brachypodium distachyon.</title>
        <authorList>
            <consortium name="The International Brachypodium Initiative"/>
            <person name="Lucas S."/>
            <person name="Harmon-Smith M."/>
            <person name="Lail K."/>
            <person name="Tice H."/>
            <person name="Grimwood J."/>
            <person name="Bruce D."/>
            <person name="Barry K."/>
            <person name="Shu S."/>
            <person name="Lindquist E."/>
            <person name="Wang M."/>
            <person name="Pitluck S."/>
            <person name="Vogel J.P."/>
            <person name="Garvin D.F."/>
            <person name="Mockler T.C."/>
            <person name="Schmutz J."/>
            <person name="Rokhsar D."/>
            <person name="Bevan M.W."/>
        </authorList>
    </citation>
    <scope>NUCLEOTIDE SEQUENCE</scope>
    <source>
        <strain evidence="6">Bd21</strain>
    </source>
</reference>
<dbReference type="CDD" id="cd02248">
    <property type="entry name" value="Peptidase_C1A"/>
    <property type="match status" value="1"/>
</dbReference>
<dbReference type="InterPro" id="IPR013128">
    <property type="entry name" value="Peptidase_C1A"/>
</dbReference>
<dbReference type="HOGENOM" id="CLU_012184_1_0_1"/>
<evidence type="ECO:0000313" key="7">
    <source>
        <dbReference type="EnsemblPlants" id="KQJ86682"/>
    </source>
</evidence>
<accession>I1IIB6</accession>
<dbReference type="InterPro" id="IPR038765">
    <property type="entry name" value="Papain-like_cys_pep_sf"/>
</dbReference>
<name>I1IIB6_BRADI</name>
<protein>
    <submittedName>
        <fullName evidence="6 7">Uncharacterized protein</fullName>
    </submittedName>
</protein>
<evidence type="ECO:0000256" key="3">
    <source>
        <dbReference type="SAM" id="SignalP"/>
    </source>
</evidence>
<dbReference type="PRINTS" id="PR00705">
    <property type="entry name" value="PAPAIN"/>
</dbReference>
<comment type="similarity">
    <text evidence="1">Belongs to the peptidase C1 family.</text>
</comment>
<dbReference type="Gramene" id="KQJ86682">
    <property type="protein sequence ID" value="KQJ86682"/>
    <property type="gene ID" value="BRADI_4g07130v3"/>
</dbReference>
<dbReference type="SMART" id="SM00848">
    <property type="entry name" value="Inhibitor_I29"/>
    <property type="match status" value="1"/>
</dbReference>
<feature type="domain" description="Peptidase C1A papain C-terminal" evidence="4">
    <location>
        <begin position="175"/>
        <end position="390"/>
    </location>
</feature>
<dbReference type="EMBL" id="CM000883">
    <property type="protein sequence ID" value="KQJ86682.1"/>
    <property type="molecule type" value="Genomic_DNA"/>
</dbReference>
<dbReference type="RefSeq" id="XP_003576329.1">
    <property type="nucleotide sequence ID" value="XM_003576281.4"/>
</dbReference>
<dbReference type="SUPFAM" id="SSF54001">
    <property type="entry name" value="Cysteine proteinases"/>
    <property type="match status" value="1"/>
</dbReference>
<sequence length="398" mass="43716">MATSANSKWSPLVCCVVLVTICQMLAVGSSSELMPPTTDDEMIHSDYSGRDKHNDLLMMGRFQGWMAAQGRSYWTAEETARRFEVYKSNVRYIEAVNAEAATTGLTFELGEGPFTDLTHEEFSALYNGSMPPPEEEEGDDIQEEDEQVIATVVDGVDVNVAVHTNLSAGGPRPWPPRSRDWRKHGAVTPIKDQGRCGSCWAFPTVATIEGKHKIVRGNLVSLSEQQLIDCDYTNSGCKGGFVIRAYRWIRKIGGLTTSSAYPYKGARGKCMKRRRAAARIAGWRSVRSRSEVALVNAVAGQPVAVYISASGKNFQHYKKGILNGPCDTARLNHAVTVVGYGRQADTGAKYWIVKNSWGTTWGQEGYILMKRGTRNPRGQCGIATSPVFPLMKVGSSIM</sequence>
<evidence type="ECO:0000259" key="4">
    <source>
        <dbReference type="SMART" id="SM00645"/>
    </source>
</evidence>
<dbReference type="Pfam" id="PF08246">
    <property type="entry name" value="Inhibitor_I29"/>
    <property type="match status" value="1"/>
</dbReference>
<reference evidence="7" key="3">
    <citation type="submission" date="2018-08" db="UniProtKB">
        <authorList>
            <consortium name="EnsemblPlants"/>
        </authorList>
    </citation>
    <scope>IDENTIFICATION</scope>
    <source>
        <strain evidence="7">cv. Bd21</strain>
    </source>
</reference>
<dbReference type="Pfam" id="PF00112">
    <property type="entry name" value="Peptidase_C1"/>
    <property type="match status" value="1"/>
</dbReference>
<dbReference type="PROSITE" id="PS00639">
    <property type="entry name" value="THIOL_PROTEASE_HIS"/>
    <property type="match status" value="1"/>
</dbReference>